<organism evidence="2 3">
    <name type="scientific">Paenibacillus vini</name>
    <dbReference type="NCBI Taxonomy" id="1476024"/>
    <lineage>
        <taxon>Bacteria</taxon>
        <taxon>Bacillati</taxon>
        <taxon>Bacillota</taxon>
        <taxon>Bacilli</taxon>
        <taxon>Bacillales</taxon>
        <taxon>Paenibacillaceae</taxon>
        <taxon>Paenibacillus</taxon>
    </lineage>
</organism>
<dbReference type="Gene3D" id="1.10.260.40">
    <property type="entry name" value="lambda repressor-like DNA-binding domains"/>
    <property type="match status" value="1"/>
</dbReference>
<dbReference type="InterPro" id="IPR010982">
    <property type="entry name" value="Lambda_DNA-bd_dom_sf"/>
</dbReference>
<accession>A0ABQ4MH07</accession>
<dbReference type="SUPFAM" id="SSF47413">
    <property type="entry name" value="lambda repressor-like DNA-binding domains"/>
    <property type="match status" value="1"/>
</dbReference>
<keyword evidence="3" id="KW-1185">Reference proteome</keyword>
<gene>
    <name evidence="2" type="ORF">J42TS3_43090</name>
</gene>
<proteinExistence type="predicted"/>
<dbReference type="RefSeq" id="WP_213656294.1">
    <property type="nucleotide sequence ID" value="NZ_BOSL01000017.1"/>
</dbReference>
<comment type="caution">
    <text evidence="2">The sequence shown here is derived from an EMBL/GenBank/DDBJ whole genome shotgun (WGS) entry which is preliminary data.</text>
</comment>
<dbReference type="EMBL" id="BOSL01000017">
    <property type="protein sequence ID" value="GIP55274.1"/>
    <property type="molecule type" value="Genomic_DNA"/>
</dbReference>
<protein>
    <recommendedName>
        <fullName evidence="1">HTH cro/C1-type domain-containing protein</fullName>
    </recommendedName>
</protein>
<dbReference type="Proteomes" id="UP000679992">
    <property type="component" value="Unassembled WGS sequence"/>
</dbReference>
<dbReference type="InterPro" id="IPR001387">
    <property type="entry name" value="Cro/C1-type_HTH"/>
</dbReference>
<dbReference type="Pfam" id="PF01381">
    <property type="entry name" value="HTH_3"/>
    <property type="match status" value="1"/>
</dbReference>
<evidence type="ECO:0000313" key="3">
    <source>
        <dbReference type="Proteomes" id="UP000679992"/>
    </source>
</evidence>
<dbReference type="SMART" id="SM00530">
    <property type="entry name" value="HTH_XRE"/>
    <property type="match status" value="1"/>
</dbReference>
<feature type="domain" description="HTH cro/C1-type" evidence="1">
    <location>
        <begin position="6"/>
        <end position="60"/>
    </location>
</feature>
<evidence type="ECO:0000313" key="2">
    <source>
        <dbReference type="EMBL" id="GIP55274.1"/>
    </source>
</evidence>
<sequence length="73" mass="8033">MDNKTVKEIRLANGLTQKEMAQEIGVALSTIAMVESGGRRVTDKLRFKIARRFPMDSGTAAIIENAKKLEGAR</sequence>
<evidence type="ECO:0000259" key="1">
    <source>
        <dbReference type="PROSITE" id="PS50943"/>
    </source>
</evidence>
<dbReference type="CDD" id="cd00093">
    <property type="entry name" value="HTH_XRE"/>
    <property type="match status" value="1"/>
</dbReference>
<dbReference type="PROSITE" id="PS50943">
    <property type="entry name" value="HTH_CROC1"/>
    <property type="match status" value="1"/>
</dbReference>
<reference evidence="2 3" key="1">
    <citation type="submission" date="2021-03" db="EMBL/GenBank/DDBJ databases">
        <title>Antimicrobial resistance genes in bacteria isolated from Japanese honey, and their potential for conferring macrolide and lincosamide resistance in the American foulbrood pathogen Paenibacillus larvae.</title>
        <authorList>
            <person name="Okamoto M."/>
            <person name="Kumagai M."/>
            <person name="Kanamori H."/>
            <person name="Takamatsu D."/>
        </authorList>
    </citation>
    <scope>NUCLEOTIDE SEQUENCE [LARGE SCALE GENOMIC DNA]</scope>
    <source>
        <strain evidence="2 3">J42TS3</strain>
    </source>
</reference>
<name>A0ABQ4MH07_9BACL</name>